<dbReference type="InterPro" id="IPR009057">
    <property type="entry name" value="Homeodomain-like_sf"/>
</dbReference>
<gene>
    <name evidence="9" type="primary">ind</name>
</gene>
<dbReference type="PROSITE" id="PS50071">
    <property type="entry name" value="HOMEOBOX_2"/>
    <property type="match status" value="1"/>
</dbReference>
<feature type="region of interest" description="Disordered" evidence="7">
    <location>
        <begin position="79"/>
        <end position="139"/>
    </location>
</feature>
<keyword evidence="3 5" id="KW-0371">Homeobox</keyword>
<organism evidence="9">
    <name type="scientific">Parasteatoda tepidariorum</name>
    <name type="common">Common house spider</name>
    <name type="synonym">Achaearanea tepidariorum</name>
    <dbReference type="NCBI Taxonomy" id="114398"/>
    <lineage>
        <taxon>Eukaryota</taxon>
        <taxon>Metazoa</taxon>
        <taxon>Ecdysozoa</taxon>
        <taxon>Arthropoda</taxon>
        <taxon>Chelicerata</taxon>
        <taxon>Arachnida</taxon>
        <taxon>Araneae</taxon>
        <taxon>Araneomorphae</taxon>
        <taxon>Entelegynae</taxon>
        <taxon>Araneoidea</taxon>
        <taxon>Theridiidae</taxon>
        <taxon>Parasteatoda</taxon>
    </lineage>
</organism>
<feature type="domain" description="Homeobox" evidence="8">
    <location>
        <begin position="137"/>
        <end position="197"/>
    </location>
</feature>
<proteinExistence type="evidence at transcript level"/>
<reference evidence="9" key="1">
    <citation type="submission" date="2018-04" db="EMBL/GenBank/DDBJ databases">
        <title>Early embryogenesis of the spider.</title>
        <authorList>
            <person name="Akiyama-Oda Y."/>
            <person name="Oda H."/>
        </authorList>
    </citation>
    <scope>NUCLEOTIDE SEQUENCE</scope>
</reference>
<evidence type="ECO:0000256" key="2">
    <source>
        <dbReference type="ARBA" id="ARBA00023125"/>
    </source>
</evidence>
<keyword evidence="4 5" id="KW-0539">Nucleus</keyword>
<evidence type="ECO:0000256" key="6">
    <source>
        <dbReference type="RuleBase" id="RU000682"/>
    </source>
</evidence>
<dbReference type="Gene3D" id="1.10.10.60">
    <property type="entry name" value="Homeodomain-like"/>
    <property type="match status" value="1"/>
</dbReference>
<dbReference type="GO" id="GO:1990837">
    <property type="term" value="F:sequence-specific double-stranded DNA binding"/>
    <property type="evidence" value="ECO:0007669"/>
    <property type="project" value="TreeGrafter"/>
</dbReference>
<dbReference type="PRINTS" id="PR00024">
    <property type="entry name" value="HOMEOBOX"/>
</dbReference>
<sequence>MSKSFLVDSILTKSENTSQKSDSSVHLSGCKSPWIPTNTMVLPPGLCISSRGLCNSFELSDYLQRGLYNYAQAGISNRNTGYRDSQIPNSTQKLKSSIVPGSFSPEKSPKDSWQQRSYSPFLEEKETKESPKSDDLSSRKRVRTAFSSAQLVELEREFASNMYLSRLRRIEIATCLRLSEKQVKIWFQNRRVKEKKIGHVEQKCQCLRSYKSRNAVSSTVNSDWTAINSFSNNSEDQHTFECCEKKNELHN</sequence>
<dbReference type="Pfam" id="PF00046">
    <property type="entry name" value="Homeodomain"/>
    <property type="match status" value="1"/>
</dbReference>
<name>A0A2Z6DTJ0_PARTP</name>
<protein>
    <submittedName>
        <fullName evidence="9">Ind protein</fullName>
    </submittedName>
</protein>
<feature type="compositionally biased region" description="Basic and acidic residues" evidence="7">
    <location>
        <begin position="122"/>
        <end position="138"/>
    </location>
</feature>
<evidence type="ECO:0000256" key="4">
    <source>
        <dbReference type="ARBA" id="ARBA00023242"/>
    </source>
</evidence>
<dbReference type="InterPro" id="IPR042191">
    <property type="entry name" value="GSH1/2"/>
</dbReference>
<evidence type="ECO:0000259" key="8">
    <source>
        <dbReference type="PROSITE" id="PS50071"/>
    </source>
</evidence>
<evidence type="ECO:0000256" key="7">
    <source>
        <dbReference type="SAM" id="MobiDB-lite"/>
    </source>
</evidence>
<evidence type="ECO:0000256" key="3">
    <source>
        <dbReference type="ARBA" id="ARBA00023155"/>
    </source>
</evidence>
<keyword evidence="2 5" id="KW-0238">DNA-binding</keyword>
<comment type="subcellular location">
    <subcellularLocation>
        <location evidence="1 5 6">Nucleus</location>
    </subcellularLocation>
</comment>
<dbReference type="SMART" id="SM00389">
    <property type="entry name" value="HOX"/>
    <property type="match status" value="1"/>
</dbReference>
<dbReference type="PANTHER" id="PTHR47421:SF2">
    <property type="entry name" value="GS HOMEOBOX 1"/>
    <property type="match status" value="1"/>
</dbReference>
<dbReference type="OrthoDB" id="6159439at2759"/>
<evidence type="ECO:0000256" key="1">
    <source>
        <dbReference type="ARBA" id="ARBA00004123"/>
    </source>
</evidence>
<dbReference type="EMBL" id="LC379628">
    <property type="protein sequence ID" value="BBD75265.1"/>
    <property type="molecule type" value="mRNA"/>
</dbReference>
<dbReference type="GO" id="GO:0005634">
    <property type="term" value="C:nucleus"/>
    <property type="evidence" value="ECO:0007669"/>
    <property type="project" value="UniProtKB-SubCell"/>
</dbReference>
<accession>A0A2Z6DTJ0</accession>
<feature type="compositionally biased region" description="Polar residues" evidence="7">
    <location>
        <begin position="79"/>
        <end position="95"/>
    </location>
</feature>
<dbReference type="InterPro" id="IPR001356">
    <property type="entry name" value="HD"/>
</dbReference>
<evidence type="ECO:0000256" key="5">
    <source>
        <dbReference type="PROSITE-ProRule" id="PRU00108"/>
    </source>
</evidence>
<dbReference type="InterPro" id="IPR017970">
    <property type="entry name" value="Homeobox_CS"/>
</dbReference>
<dbReference type="PANTHER" id="PTHR47421">
    <property type="entry name" value="GS HOMEOBOX 2"/>
    <property type="match status" value="1"/>
</dbReference>
<dbReference type="GO" id="GO:0000981">
    <property type="term" value="F:DNA-binding transcription factor activity, RNA polymerase II-specific"/>
    <property type="evidence" value="ECO:0007669"/>
    <property type="project" value="InterPro"/>
</dbReference>
<dbReference type="InterPro" id="IPR020479">
    <property type="entry name" value="HD_metazoa"/>
</dbReference>
<dbReference type="CDD" id="cd00086">
    <property type="entry name" value="homeodomain"/>
    <property type="match status" value="1"/>
</dbReference>
<evidence type="ECO:0000313" key="9">
    <source>
        <dbReference type="EMBL" id="BBD75265.1"/>
    </source>
</evidence>
<dbReference type="AlphaFoldDB" id="A0A2Z6DTJ0"/>
<dbReference type="PROSITE" id="PS00027">
    <property type="entry name" value="HOMEOBOX_1"/>
    <property type="match status" value="1"/>
</dbReference>
<dbReference type="SUPFAM" id="SSF46689">
    <property type="entry name" value="Homeodomain-like"/>
    <property type="match status" value="1"/>
</dbReference>
<feature type="DNA-binding region" description="Homeobox" evidence="5">
    <location>
        <begin position="139"/>
        <end position="198"/>
    </location>
</feature>